<sequence>MCGNGFRQTAFGRSQEEVLIAVEIKSRVMERRLSVSGVLVSRGFWPSRIPRTLPFSPSSNGAGAWRDRTGHSDCAADNRDSHALIRREVGRAVFFEPLNRSPIRCAYLSWGTAAYRHP</sequence>
<dbReference type="Proteomes" id="UP000095287">
    <property type="component" value="Unplaced"/>
</dbReference>
<evidence type="ECO:0000313" key="1">
    <source>
        <dbReference type="Proteomes" id="UP000095287"/>
    </source>
</evidence>
<proteinExistence type="predicted"/>
<dbReference type="WBParaSite" id="L893_g20864.t1">
    <property type="protein sequence ID" value="L893_g20864.t1"/>
    <property type="gene ID" value="L893_g20864"/>
</dbReference>
<name>A0A1I7YXV9_9BILA</name>
<dbReference type="AlphaFoldDB" id="A0A1I7YXV9"/>
<keyword evidence="1" id="KW-1185">Reference proteome</keyword>
<reference evidence="2" key="1">
    <citation type="submission" date="2016-11" db="UniProtKB">
        <authorList>
            <consortium name="WormBaseParasite"/>
        </authorList>
    </citation>
    <scope>IDENTIFICATION</scope>
</reference>
<evidence type="ECO:0000313" key="2">
    <source>
        <dbReference type="WBParaSite" id="L893_g20864.t1"/>
    </source>
</evidence>
<protein>
    <submittedName>
        <fullName evidence="2">Transposase</fullName>
    </submittedName>
</protein>
<organism evidence="1 2">
    <name type="scientific">Steinernema glaseri</name>
    <dbReference type="NCBI Taxonomy" id="37863"/>
    <lineage>
        <taxon>Eukaryota</taxon>
        <taxon>Metazoa</taxon>
        <taxon>Ecdysozoa</taxon>
        <taxon>Nematoda</taxon>
        <taxon>Chromadorea</taxon>
        <taxon>Rhabditida</taxon>
        <taxon>Tylenchina</taxon>
        <taxon>Panagrolaimomorpha</taxon>
        <taxon>Strongyloidoidea</taxon>
        <taxon>Steinernematidae</taxon>
        <taxon>Steinernema</taxon>
    </lineage>
</organism>
<accession>A0A1I7YXV9</accession>